<protein>
    <submittedName>
        <fullName evidence="2">Uncharacterized protein</fullName>
    </submittedName>
</protein>
<comment type="caution">
    <text evidence="2">The sequence shown here is derived from an EMBL/GenBank/DDBJ whole genome shotgun (WGS) entry which is preliminary data.</text>
</comment>
<sequence length="128" mass="13814">MHTVTVFLVAALAGSISALPDPRSQHSKRAYTCSITGYDDSENDVLDQGQQTTKSKAGLYYSINGKESGDKGCLFPAVSFHSNSEVLGDCTCKYKGFEISGTPQGEANMGAITNWAKNQRTCEFDCDK</sequence>
<dbReference type="Proteomes" id="UP001408356">
    <property type="component" value="Unassembled WGS sequence"/>
</dbReference>
<evidence type="ECO:0000313" key="2">
    <source>
        <dbReference type="EMBL" id="KAK9426099.1"/>
    </source>
</evidence>
<feature type="chain" id="PRO_5045713011" evidence="1">
    <location>
        <begin position="19"/>
        <end position="128"/>
    </location>
</feature>
<keyword evidence="3" id="KW-1185">Reference proteome</keyword>
<reference evidence="2 3" key="1">
    <citation type="journal article" date="2024" name="J. Plant Pathol.">
        <title>Sequence and assembly of the genome of Seiridium unicorne, isolate CBS 538.82, causal agent of cypress canker disease.</title>
        <authorList>
            <person name="Scali E."/>
            <person name="Rocca G.D."/>
            <person name="Danti R."/>
            <person name="Garbelotto M."/>
            <person name="Barberini S."/>
            <person name="Baroncelli R."/>
            <person name="Emiliani G."/>
        </authorList>
    </citation>
    <scope>NUCLEOTIDE SEQUENCE [LARGE SCALE GENOMIC DNA]</scope>
    <source>
        <strain evidence="2 3">BM-138-508</strain>
    </source>
</reference>
<keyword evidence="1" id="KW-0732">Signal</keyword>
<evidence type="ECO:0000256" key="1">
    <source>
        <dbReference type="SAM" id="SignalP"/>
    </source>
</evidence>
<name>A0ABR2VGY2_9PEZI</name>
<organism evidence="2 3">
    <name type="scientific">Seiridium unicorne</name>
    <dbReference type="NCBI Taxonomy" id="138068"/>
    <lineage>
        <taxon>Eukaryota</taxon>
        <taxon>Fungi</taxon>
        <taxon>Dikarya</taxon>
        <taxon>Ascomycota</taxon>
        <taxon>Pezizomycotina</taxon>
        <taxon>Sordariomycetes</taxon>
        <taxon>Xylariomycetidae</taxon>
        <taxon>Amphisphaeriales</taxon>
        <taxon>Sporocadaceae</taxon>
        <taxon>Seiridium</taxon>
    </lineage>
</organism>
<evidence type="ECO:0000313" key="3">
    <source>
        <dbReference type="Proteomes" id="UP001408356"/>
    </source>
</evidence>
<feature type="signal peptide" evidence="1">
    <location>
        <begin position="1"/>
        <end position="18"/>
    </location>
</feature>
<dbReference type="EMBL" id="JARVKF010000006">
    <property type="protein sequence ID" value="KAK9426099.1"/>
    <property type="molecule type" value="Genomic_DNA"/>
</dbReference>
<accession>A0ABR2VGY2</accession>
<proteinExistence type="predicted"/>
<gene>
    <name evidence="2" type="ORF">SUNI508_12643</name>
</gene>